<organism evidence="3 4">
    <name type="scientific">Clathrus columnatus</name>
    <dbReference type="NCBI Taxonomy" id="1419009"/>
    <lineage>
        <taxon>Eukaryota</taxon>
        <taxon>Fungi</taxon>
        <taxon>Dikarya</taxon>
        <taxon>Basidiomycota</taxon>
        <taxon>Agaricomycotina</taxon>
        <taxon>Agaricomycetes</taxon>
        <taxon>Phallomycetidae</taxon>
        <taxon>Phallales</taxon>
        <taxon>Clathraceae</taxon>
        <taxon>Clathrus</taxon>
    </lineage>
</organism>
<comment type="caution">
    <text evidence="3">The sequence shown here is derived from an EMBL/GenBank/DDBJ whole genome shotgun (WGS) entry which is preliminary data.</text>
</comment>
<keyword evidence="2" id="KW-1133">Transmembrane helix</keyword>
<feature type="transmembrane region" description="Helical" evidence="2">
    <location>
        <begin position="12"/>
        <end position="36"/>
    </location>
</feature>
<evidence type="ECO:0000313" key="4">
    <source>
        <dbReference type="Proteomes" id="UP001050691"/>
    </source>
</evidence>
<gene>
    <name evidence="3" type="ORF">Clacol_007427</name>
</gene>
<feature type="transmembrane region" description="Helical" evidence="2">
    <location>
        <begin position="232"/>
        <end position="250"/>
    </location>
</feature>
<proteinExistence type="predicted"/>
<feature type="transmembrane region" description="Helical" evidence="2">
    <location>
        <begin position="122"/>
        <end position="144"/>
    </location>
</feature>
<name>A0AAV5AL62_9AGAM</name>
<sequence length="324" mass="35853">MSNFPLDRSSLVSLFVESILWGLFECLYMITLYLLLQKRSNLQKNTPYIIFITIIFTLCTTHAIISFLRLSRAFINAERPVDYLANMTDTLYRLKYGFLFIEIFLSDLLIISRCFHLWNKNYIVAVIPGLMSLGTLVSAGGALHAMVSISNTGDTSSAQVTSWMTASLVVFRVRQIHNLITANINRHVKVYTIILVLIESGFLSLITTLILLPTVATQNNAHYIMCDVSSPVAGLTVGLIICGMTVNMSNTSHVSSISSRAAGIQRFSIAPNVLPQRPKKTAAGNWNEYDDNDGIHSPTLSNSPSMQELKGAVQPFPTQPVMAV</sequence>
<feature type="region of interest" description="Disordered" evidence="1">
    <location>
        <begin position="278"/>
        <end position="306"/>
    </location>
</feature>
<reference evidence="3" key="1">
    <citation type="submission" date="2021-10" db="EMBL/GenBank/DDBJ databases">
        <title>De novo Genome Assembly of Clathrus columnatus (Basidiomycota, Fungi) Using Illumina and Nanopore Sequence Data.</title>
        <authorList>
            <person name="Ogiso-Tanaka E."/>
            <person name="Itagaki H."/>
            <person name="Hosoya T."/>
            <person name="Hosaka K."/>
        </authorList>
    </citation>
    <scope>NUCLEOTIDE SEQUENCE</scope>
    <source>
        <strain evidence="3">MO-923</strain>
    </source>
</reference>
<protein>
    <submittedName>
        <fullName evidence="3">Uncharacterized protein</fullName>
    </submittedName>
</protein>
<evidence type="ECO:0000256" key="2">
    <source>
        <dbReference type="SAM" id="Phobius"/>
    </source>
</evidence>
<feature type="transmembrane region" description="Helical" evidence="2">
    <location>
        <begin position="90"/>
        <end position="110"/>
    </location>
</feature>
<dbReference type="EMBL" id="BPWL01000008">
    <property type="protein sequence ID" value="GJJ13176.1"/>
    <property type="molecule type" value="Genomic_DNA"/>
</dbReference>
<evidence type="ECO:0000313" key="3">
    <source>
        <dbReference type="EMBL" id="GJJ13176.1"/>
    </source>
</evidence>
<feature type="transmembrane region" description="Helical" evidence="2">
    <location>
        <begin position="48"/>
        <end position="70"/>
    </location>
</feature>
<dbReference type="Proteomes" id="UP001050691">
    <property type="component" value="Unassembled WGS sequence"/>
</dbReference>
<evidence type="ECO:0000256" key="1">
    <source>
        <dbReference type="SAM" id="MobiDB-lite"/>
    </source>
</evidence>
<keyword evidence="4" id="KW-1185">Reference proteome</keyword>
<keyword evidence="2" id="KW-0472">Membrane</keyword>
<feature type="transmembrane region" description="Helical" evidence="2">
    <location>
        <begin position="193"/>
        <end position="212"/>
    </location>
</feature>
<accession>A0AAV5AL62</accession>
<dbReference type="AlphaFoldDB" id="A0AAV5AL62"/>
<keyword evidence="2" id="KW-0812">Transmembrane</keyword>